<keyword evidence="10 11" id="KW-0539">Nucleus</keyword>
<evidence type="ECO:0000256" key="6">
    <source>
        <dbReference type="ARBA" id="ARBA00022691"/>
    </source>
</evidence>
<feature type="domain" description="Post-SET" evidence="16">
    <location>
        <begin position="324"/>
        <end position="340"/>
    </location>
</feature>
<keyword evidence="7 11" id="KW-0479">Metal-binding</keyword>
<evidence type="ECO:0000313" key="18">
    <source>
        <dbReference type="Proteomes" id="UP000242474"/>
    </source>
</evidence>
<evidence type="ECO:0000256" key="10">
    <source>
        <dbReference type="ARBA" id="ARBA00023242"/>
    </source>
</evidence>
<dbReference type="InterPro" id="IPR011381">
    <property type="entry name" value="H3-K9_MeTrfase_SUV39H1/2-like"/>
</dbReference>
<feature type="domain" description="SET" evidence="14">
    <location>
        <begin position="188"/>
        <end position="315"/>
    </location>
</feature>
<dbReference type="EMBL" id="KZ303502">
    <property type="protein sequence ID" value="PIA16111.1"/>
    <property type="molecule type" value="Genomic_DNA"/>
</dbReference>
<dbReference type="InterPro" id="IPR007728">
    <property type="entry name" value="Pre-SET_dom"/>
</dbReference>
<comment type="catalytic activity">
    <reaction evidence="11">
        <text>L-lysyl(9)-[histone H3] + 3 S-adenosyl-L-methionine = N(6),N(6),N(6)-trimethyl-L-lysyl(9)-[histone H3] + 3 S-adenosyl-L-homocysteine + 3 H(+)</text>
        <dbReference type="Rhea" id="RHEA:60276"/>
        <dbReference type="Rhea" id="RHEA-COMP:15538"/>
        <dbReference type="Rhea" id="RHEA-COMP:15546"/>
        <dbReference type="ChEBI" id="CHEBI:15378"/>
        <dbReference type="ChEBI" id="CHEBI:29969"/>
        <dbReference type="ChEBI" id="CHEBI:57856"/>
        <dbReference type="ChEBI" id="CHEBI:59789"/>
        <dbReference type="ChEBI" id="CHEBI:61961"/>
        <dbReference type="EC" id="2.1.1.355"/>
    </reaction>
</comment>
<feature type="binding site" evidence="12">
    <location>
        <position position="275"/>
    </location>
    <ligand>
        <name>Zn(2+)</name>
        <dbReference type="ChEBI" id="CHEBI:29105"/>
        <label>4</label>
    </ligand>
</feature>
<evidence type="ECO:0000256" key="11">
    <source>
        <dbReference type="PIRNR" id="PIRNR009343"/>
    </source>
</evidence>
<dbReference type="CDD" id="cd18962">
    <property type="entry name" value="CD_MT_like"/>
    <property type="match status" value="1"/>
</dbReference>
<comment type="similarity">
    <text evidence="11">Belongs to the class V-like SAM-binding methyltransferase superfamily. Histone-lysine methyltransferase family. Suvar3-9 subfamily.</text>
</comment>
<evidence type="ECO:0000256" key="9">
    <source>
        <dbReference type="ARBA" id="ARBA00022853"/>
    </source>
</evidence>
<name>A0A2G5BAS7_COERN</name>
<dbReference type="Gene3D" id="2.40.50.40">
    <property type="match status" value="1"/>
</dbReference>
<dbReference type="GO" id="GO:0008270">
    <property type="term" value="F:zinc ion binding"/>
    <property type="evidence" value="ECO:0007669"/>
    <property type="project" value="UniProtKB-UniRule"/>
</dbReference>
<evidence type="ECO:0000313" key="17">
    <source>
        <dbReference type="EMBL" id="PIA16111.1"/>
    </source>
</evidence>
<dbReference type="SMART" id="SM00508">
    <property type="entry name" value="PostSET"/>
    <property type="match status" value="1"/>
</dbReference>
<evidence type="ECO:0000256" key="12">
    <source>
        <dbReference type="PIRSR" id="PIRSR009343-2"/>
    </source>
</evidence>
<gene>
    <name evidence="17" type="ORF">COEREDRAFT_81553</name>
</gene>
<evidence type="ECO:0000256" key="2">
    <source>
        <dbReference type="ARBA" id="ARBA00004286"/>
    </source>
</evidence>
<evidence type="ECO:0000259" key="13">
    <source>
        <dbReference type="PROSITE" id="PS50013"/>
    </source>
</evidence>
<accession>A0A2G5BAS7</accession>
<keyword evidence="3" id="KW-0158">Chromosome</keyword>
<dbReference type="InterPro" id="IPR016197">
    <property type="entry name" value="Chromo-like_dom_sf"/>
</dbReference>
<dbReference type="PANTHER" id="PTHR46223">
    <property type="entry name" value="HISTONE-LYSINE N-METHYLTRANSFERASE SUV39H"/>
    <property type="match status" value="1"/>
</dbReference>
<comment type="subcellular location">
    <subcellularLocation>
        <location evidence="2">Chromosome</location>
    </subcellularLocation>
    <subcellularLocation>
        <location evidence="1 11">Nucleus</location>
    </subcellularLocation>
</comment>
<organism evidence="17 18">
    <name type="scientific">Coemansia reversa (strain ATCC 12441 / NRRL 1564)</name>
    <dbReference type="NCBI Taxonomy" id="763665"/>
    <lineage>
        <taxon>Eukaryota</taxon>
        <taxon>Fungi</taxon>
        <taxon>Fungi incertae sedis</taxon>
        <taxon>Zoopagomycota</taxon>
        <taxon>Kickxellomycotina</taxon>
        <taxon>Kickxellomycetes</taxon>
        <taxon>Kickxellales</taxon>
        <taxon>Kickxellaceae</taxon>
        <taxon>Coemansia</taxon>
    </lineage>
</organism>
<feature type="binding site" evidence="12">
    <location>
        <position position="173"/>
    </location>
    <ligand>
        <name>Zn(2+)</name>
        <dbReference type="ChEBI" id="CHEBI:29105"/>
        <label>3</label>
    </ligand>
</feature>
<keyword evidence="8 11" id="KW-0862">Zinc</keyword>
<keyword evidence="5 11" id="KW-0808">Transferase</keyword>
<feature type="binding site" evidence="12">
    <location>
        <position position="328"/>
    </location>
    <ligand>
        <name>Zn(2+)</name>
        <dbReference type="ChEBI" id="CHEBI:29105"/>
        <label>4</label>
    </ligand>
</feature>
<feature type="binding site" evidence="12">
    <location>
        <position position="330"/>
    </location>
    <ligand>
        <name>Zn(2+)</name>
        <dbReference type="ChEBI" id="CHEBI:29105"/>
        <label>4</label>
    </ligand>
</feature>
<feature type="binding site" evidence="12">
    <location>
        <position position="335"/>
    </location>
    <ligand>
        <name>Zn(2+)</name>
        <dbReference type="ChEBI" id="CHEBI:29105"/>
        <label>4</label>
    </ligand>
</feature>
<feature type="domain" description="Chromo" evidence="13">
    <location>
        <begin position="22"/>
        <end position="80"/>
    </location>
</feature>
<evidence type="ECO:0000259" key="16">
    <source>
        <dbReference type="PROSITE" id="PS50868"/>
    </source>
</evidence>
<feature type="binding site" evidence="12">
    <location>
        <position position="132"/>
    </location>
    <ligand>
        <name>Zn(2+)</name>
        <dbReference type="ChEBI" id="CHEBI:29105"/>
        <label>2</label>
    </ligand>
</feature>
<dbReference type="GO" id="GO:0032259">
    <property type="term" value="P:methylation"/>
    <property type="evidence" value="ECO:0007669"/>
    <property type="project" value="UniProtKB-KW"/>
</dbReference>
<dbReference type="OrthoDB" id="308383at2759"/>
<dbReference type="InterPro" id="IPR000953">
    <property type="entry name" value="Chromo/chromo_shadow_dom"/>
</dbReference>
<dbReference type="InterPro" id="IPR023780">
    <property type="entry name" value="Chromo_domain"/>
</dbReference>
<keyword evidence="4 11" id="KW-0489">Methyltransferase</keyword>
<reference evidence="17 18" key="1">
    <citation type="journal article" date="2015" name="Genome Biol. Evol.">
        <title>Phylogenomic analyses indicate that early fungi evolved digesting cell walls of algal ancestors of land plants.</title>
        <authorList>
            <person name="Chang Y."/>
            <person name="Wang S."/>
            <person name="Sekimoto S."/>
            <person name="Aerts A.L."/>
            <person name="Choi C."/>
            <person name="Clum A."/>
            <person name="LaButti K.M."/>
            <person name="Lindquist E.A."/>
            <person name="Yee Ngan C."/>
            <person name="Ohm R.A."/>
            <person name="Salamov A.A."/>
            <person name="Grigoriev I.V."/>
            <person name="Spatafora J.W."/>
            <person name="Berbee M.L."/>
        </authorList>
    </citation>
    <scope>NUCLEOTIDE SEQUENCE [LARGE SCALE GENOMIC DNA]</scope>
    <source>
        <strain evidence="17 18">NRRL 1564</strain>
    </source>
</reference>
<feature type="binding site" evidence="12">
    <location>
        <position position="171"/>
    </location>
    <ligand>
        <name>Zn(2+)</name>
        <dbReference type="ChEBI" id="CHEBI:29105"/>
        <label>2</label>
    </ligand>
</feature>
<evidence type="ECO:0000259" key="15">
    <source>
        <dbReference type="PROSITE" id="PS50867"/>
    </source>
</evidence>
<feature type="binding site" evidence="12">
    <location>
        <position position="134"/>
    </location>
    <ligand>
        <name>Zn(2+)</name>
        <dbReference type="ChEBI" id="CHEBI:29105"/>
        <label>1</label>
    </ligand>
</feature>
<dbReference type="Pfam" id="PF05033">
    <property type="entry name" value="Pre-SET"/>
    <property type="match status" value="1"/>
</dbReference>
<dbReference type="AlphaFoldDB" id="A0A2G5BAS7"/>
<evidence type="ECO:0000256" key="5">
    <source>
        <dbReference type="ARBA" id="ARBA00022679"/>
    </source>
</evidence>
<dbReference type="SMART" id="SM00317">
    <property type="entry name" value="SET"/>
    <property type="match status" value="1"/>
</dbReference>
<dbReference type="PROSITE" id="PS50013">
    <property type="entry name" value="CHROMO_2"/>
    <property type="match status" value="1"/>
</dbReference>
<feature type="binding site" evidence="12">
    <location>
        <position position="132"/>
    </location>
    <ligand>
        <name>Zn(2+)</name>
        <dbReference type="ChEBI" id="CHEBI:29105"/>
        <label>1</label>
    </ligand>
</feature>
<dbReference type="PANTHER" id="PTHR46223:SF4">
    <property type="entry name" value="HISTONE-LYSINE N-METHYLTRANSFERASE-RELATED"/>
    <property type="match status" value="1"/>
</dbReference>
<dbReference type="GO" id="GO:0005694">
    <property type="term" value="C:chromosome"/>
    <property type="evidence" value="ECO:0007669"/>
    <property type="project" value="UniProtKB-SubCell"/>
</dbReference>
<evidence type="ECO:0000256" key="7">
    <source>
        <dbReference type="ARBA" id="ARBA00022723"/>
    </source>
</evidence>
<dbReference type="SMART" id="SM00468">
    <property type="entry name" value="PreSET"/>
    <property type="match status" value="1"/>
</dbReference>
<dbReference type="SUPFAM" id="SSF82199">
    <property type="entry name" value="SET domain"/>
    <property type="match status" value="1"/>
</dbReference>
<dbReference type="STRING" id="763665.A0A2G5BAS7"/>
<dbReference type="InterPro" id="IPR001214">
    <property type="entry name" value="SET_dom"/>
</dbReference>
<feature type="domain" description="Pre-SET" evidence="15">
    <location>
        <begin position="130"/>
        <end position="185"/>
    </location>
</feature>
<feature type="binding site" evidence="12">
    <location>
        <position position="167"/>
    </location>
    <ligand>
        <name>Zn(2+)</name>
        <dbReference type="ChEBI" id="CHEBI:29105"/>
        <label>2</label>
    </ligand>
</feature>
<feature type="binding site" evidence="12">
    <location>
        <position position="177"/>
    </location>
    <ligand>
        <name>Zn(2+)</name>
        <dbReference type="ChEBI" id="CHEBI:29105"/>
        <label>3</label>
    </ligand>
</feature>
<evidence type="ECO:0000256" key="3">
    <source>
        <dbReference type="ARBA" id="ARBA00022454"/>
    </source>
</evidence>
<dbReference type="PIRSF" id="PIRSF009343">
    <property type="entry name" value="SUV39_SET"/>
    <property type="match status" value="1"/>
</dbReference>
<dbReference type="InterPro" id="IPR050973">
    <property type="entry name" value="H3K9_Histone-Lys_N-MTase"/>
</dbReference>
<evidence type="ECO:0000259" key="14">
    <source>
        <dbReference type="PROSITE" id="PS50280"/>
    </source>
</evidence>
<dbReference type="GO" id="GO:0005634">
    <property type="term" value="C:nucleus"/>
    <property type="evidence" value="ECO:0007669"/>
    <property type="project" value="UniProtKB-SubCell"/>
</dbReference>
<keyword evidence="6 11" id="KW-0949">S-adenosyl-L-methionine</keyword>
<dbReference type="PROSITE" id="PS50868">
    <property type="entry name" value="POST_SET"/>
    <property type="match status" value="1"/>
</dbReference>
<feature type="binding site" evidence="12">
    <location>
        <position position="167"/>
    </location>
    <ligand>
        <name>Zn(2+)</name>
        <dbReference type="ChEBI" id="CHEBI:29105"/>
        <label>3</label>
    </ligand>
</feature>
<evidence type="ECO:0000256" key="8">
    <source>
        <dbReference type="ARBA" id="ARBA00022833"/>
    </source>
</evidence>
<sequence>MSRSGARRRRGHGAQKGGGGHYVVEAILNDVLVGGVHMYEIKWKGYPDDHNNWVAGWNLNCPEILEEYNRTRKQNTADVSQFYKILESAAEHHPITVKNTVDEVGYPENFVYINKSVCSDEVPRPCSPMFPCECKDKCVADCPCVRERYYDKNGRVQVEAGTALMECGPKCGCGVNCSTRVVQRGSGVKFEIQRYEHKGWGVVTRTALARGTFIGEYVGELISFEEAEERGLADTAMGLTYLFDVDMACTGGEIADFSIDAKMQGNITHFFNHSCQPNMEIYPVYVEHRDPRLHRMAFFAARDILAGEELAFDYSPAASDGGGARLDCFCGAVSCRGSIFL</sequence>
<dbReference type="SUPFAM" id="SSF54160">
    <property type="entry name" value="Chromo domain-like"/>
    <property type="match status" value="1"/>
</dbReference>
<evidence type="ECO:0000256" key="4">
    <source>
        <dbReference type="ARBA" id="ARBA00022603"/>
    </source>
</evidence>
<keyword evidence="9 11" id="KW-0156">Chromatin regulator</keyword>
<protein>
    <recommendedName>
        <fullName evidence="11">Histone-lysine N-methyltransferase</fullName>
        <ecNumber evidence="11">2.1.1.355</ecNumber>
    </recommendedName>
</protein>
<dbReference type="InterPro" id="IPR003616">
    <property type="entry name" value="Post-SET_dom"/>
</dbReference>
<dbReference type="PROSITE" id="PS50867">
    <property type="entry name" value="PRE_SET"/>
    <property type="match status" value="1"/>
</dbReference>
<keyword evidence="18" id="KW-1185">Reference proteome</keyword>
<proteinExistence type="inferred from homology"/>
<dbReference type="PROSITE" id="PS50280">
    <property type="entry name" value="SET"/>
    <property type="match status" value="1"/>
</dbReference>
<dbReference type="EC" id="2.1.1.355" evidence="11"/>
<dbReference type="Pfam" id="PF00856">
    <property type="entry name" value="SET"/>
    <property type="match status" value="1"/>
</dbReference>
<dbReference type="GO" id="GO:0140949">
    <property type="term" value="F:histone H3K9 trimethyltransferase activity"/>
    <property type="evidence" value="ECO:0007669"/>
    <property type="project" value="UniProtKB-EC"/>
</dbReference>
<dbReference type="SMART" id="SM00298">
    <property type="entry name" value="CHROMO"/>
    <property type="match status" value="1"/>
</dbReference>
<dbReference type="InterPro" id="IPR046341">
    <property type="entry name" value="SET_dom_sf"/>
</dbReference>
<dbReference type="Proteomes" id="UP000242474">
    <property type="component" value="Unassembled WGS sequence"/>
</dbReference>
<dbReference type="Gene3D" id="2.170.270.10">
    <property type="entry name" value="SET domain"/>
    <property type="match status" value="1"/>
</dbReference>
<dbReference type="Pfam" id="PF00385">
    <property type="entry name" value="Chromo"/>
    <property type="match status" value="1"/>
</dbReference>
<evidence type="ECO:0000256" key="1">
    <source>
        <dbReference type="ARBA" id="ARBA00004123"/>
    </source>
</evidence>